<dbReference type="InterPro" id="IPR017853">
    <property type="entry name" value="GH"/>
</dbReference>
<evidence type="ECO:0000256" key="1">
    <source>
        <dbReference type="ARBA" id="ARBA00008061"/>
    </source>
</evidence>
<evidence type="ECO:0000259" key="2">
    <source>
        <dbReference type="SMART" id="SM00642"/>
    </source>
</evidence>
<dbReference type="Gene3D" id="3.90.400.10">
    <property type="entry name" value="Oligo-1,6-glucosidase, Domain 2"/>
    <property type="match status" value="1"/>
</dbReference>
<dbReference type="InterPro" id="IPR006047">
    <property type="entry name" value="GH13_cat_dom"/>
</dbReference>
<dbReference type="Gene3D" id="2.60.40.1180">
    <property type="entry name" value="Golgi alpha-mannosidase II"/>
    <property type="match status" value="1"/>
</dbReference>
<dbReference type="SUPFAM" id="SSF51445">
    <property type="entry name" value="(Trans)glycosidases"/>
    <property type="match status" value="1"/>
</dbReference>
<organism evidence="3 4">
    <name type="scientific">Tistrella bauzanensis</name>
    <dbReference type="NCBI Taxonomy" id="657419"/>
    <lineage>
        <taxon>Bacteria</taxon>
        <taxon>Pseudomonadati</taxon>
        <taxon>Pseudomonadota</taxon>
        <taxon>Alphaproteobacteria</taxon>
        <taxon>Geminicoccales</taxon>
        <taxon>Geminicoccaceae</taxon>
        <taxon>Tistrella</taxon>
    </lineage>
</organism>
<reference evidence="4" key="1">
    <citation type="journal article" date="2019" name="Int. J. Syst. Evol. Microbiol.">
        <title>The Global Catalogue of Microorganisms (GCM) 10K type strain sequencing project: providing services to taxonomists for standard genome sequencing and annotation.</title>
        <authorList>
            <consortium name="The Broad Institute Genomics Platform"/>
            <consortium name="The Broad Institute Genome Sequencing Center for Infectious Disease"/>
            <person name="Wu L."/>
            <person name="Ma J."/>
        </authorList>
    </citation>
    <scope>NUCLEOTIDE SEQUENCE [LARGE SCALE GENOMIC DNA]</scope>
    <source>
        <strain evidence="4">CGMCC 1.10188</strain>
    </source>
</reference>
<dbReference type="Gene3D" id="3.20.20.80">
    <property type="entry name" value="Glycosidases"/>
    <property type="match status" value="2"/>
</dbReference>
<gene>
    <name evidence="3" type="primary">aglA1</name>
    <name evidence="3" type="ORF">GCM10011505_16780</name>
</gene>
<dbReference type="PANTHER" id="PTHR10357">
    <property type="entry name" value="ALPHA-AMYLASE FAMILY MEMBER"/>
    <property type="match status" value="1"/>
</dbReference>
<protein>
    <submittedName>
        <fullName evidence="3">Alpha-glucosidase</fullName>
    </submittedName>
</protein>
<dbReference type="Pfam" id="PF00128">
    <property type="entry name" value="Alpha-amylase"/>
    <property type="match status" value="1"/>
</dbReference>
<comment type="caution">
    <text evidence="3">The sequence shown here is derived from an EMBL/GenBank/DDBJ whole genome shotgun (WGS) entry which is preliminary data.</text>
</comment>
<comment type="similarity">
    <text evidence="1">Belongs to the glycosyl hydrolase 13 family.</text>
</comment>
<name>A0ABQ1IDF2_9PROT</name>
<keyword evidence="4" id="KW-1185">Reference proteome</keyword>
<proteinExistence type="inferred from homology"/>
<accession>A0ABQ1IDF2</accession>
<dbReference type="InterPro" id="IPR045857">
    <property type="entry name" value="O16G_dom_2"/>
</dbReference>
<dbReference type="InterPro" id="IPR013780">
    <property type="entry name" value="Glyco_hydro_b"/>
</dbReference>
<dbReference type="CDD" id="cd11330">
    <property type="entry name" value="AmyAc_OligoGlu"/>
    <property type="match status" value="1"/>
</dbReference>
<dbReference type="PANTHER" id="PTHR10357:SF179">
    <property type="entry name" value="NEUTRAL AND BASIC AMINO ACID TRANSPORT PROTEIN RBAT"/>
    <property type="match status" value="1"/>
</dbReference>
<feature type="domain" description="Glycosyl hydrolase family 13 catalytic" evidence="2">
    <location>
        <begin position="44"/>
        <end position="439"/>
    </location>
</feature>
<dbReference type="SMART" id="SM00642">
    <property type="entry name" value="Aamy"/>
    <property type="match status" value="1"/>
</dbReference>
<dbReference type="EMBL" id="BMDZ01000014">
    <property type="protein sequence ID" value="GGB35970.1"/>
    <property type="molecule type" value="Genomic_DNA"/>
</dbReference>
<evidence type="ECO:0000313" key="4">
    <source>
        <dbReference type="Proteomes" id="UP000603352"/>
    </source>
</evidence>
<dbReference type="Proteomes" id="UP000603352">
    <property type="component" value="Unassembled WGS sequence"/>
</dbReference>
<evidence type="ECO:0000313" key="3">
    <source>
        <dbReference type="EMBL" id="GGB35970.1"/>
    </source>
</evidence>
<sequence length="580" mass="65287">MIHGVHECSTTPDPRYMNLAQGAILRDSEGAARMQWWRGAIIYQIYPRSFQDTNGDGIGDLPGVTRRLSHLASLGVDALWISPFFKSPMVDFGYDIEDYREVDPLFGTIEDFDALLAEAHRLGLKVVIDMVLSHTSQRHRWFQESRRSRENARADWYVWADPRPDGTPPNNWLSMFGGSAWTWEPRRRQYYLHNFLPEQPDLNLHLRAVQDALLDECRFWLNRGVDGFRLDACNCLTHDLDLRDNPVRPAGMAPTEAVRPSNPYNYQMHVYNKSRPETLEFLGRLRALTDEYGDILLIAEIAADDSLSVMRDYAGPAAPLHTAYSFALLGPEFDPRTVTGAVAAFHAEGVGNRPGRDGWPSWAFSNHDVERVMSRWGGRDAPADFAKALIALLCSLRGTVFLYQGEELGLPEADVPYEQLKDPYGLNFFPDFAGRDGCRTPMPWDDSDRHAGFSTVDGWLPIPNDHLRRAVGAQAADPASVLSFTRHFLRWRAARPALVSGDIDIVAATEDVICVIRTLDRRRLLVAIELAGRGGSVDLPETVVQVEEDHHLALGWVEGDRIILPPYGAVFAWLEDQLVA</sequence>